<keyword evidence="4" id="KW-0808">Transferase</keyword>
<dbReference type="PIRSF" id="PIRSF000390">
    <property type="entry name" value="PLP_StrS"/>
    <property type="match status" value="1"/>
</dbReference>
<name>A0ABP6D6D2_9ACTN</name>
<dbReference type="Gene3D" id="3.40.640.10">
    <property type="entry name" value="Type I PLP-dependent aspartate aminotransferase-like (Major domain)"/>
    <property type="match status" value="1"/>
</dbReference>
<keyword evidence="4" id="KW-0032">Aminotransferase</keyword>
<dbReference type="GO" id="GO:0008483">
    <property type="term" value="F:transaminase activity"/>
    <property type="evidence" value="ECO:0007669"/>
    <property type="project" value="UniProtKB-KW"/>
</dbReference>
<proteinExistence type="inferred from homology"/>
<dbReference type="Proteomes" id="UP001501447">
    <property type="component" value="Unassembled WGS sequence"/>
</dbReference>
<evidence type="ECO:0000313" key="4">
    <source>
        <dbReference type="EMBL" id="GAA2634818.1"/>
    </source>
</evidence>
<dbReference type="PANTHER" id="PTHR30244">
    <property type="entry name" value="TRANSAMINASE"/>
    <property type="match status" value="1"/>
</dbReference>
<dbReference type="InterPro" id="IPR015421">
    <property type="entry name" value="PyrdxlP-dep_Trfase_major"/>
</dbReference>
<organism evidence="4 5">
    <name type="scientific">Streptomyces axinellae</name>
    <dbReference type="NCBI Taxonomy" id="552788"/>
    <lineage>
        <taxon>Bacteria</taxon>
        <taxon>Bacillati</taxon>
        <taxon>Actinomycetota</taxon>
        <taxon>Actinomycetes</taxon>
        <taxon>Kitasatosporales</taxon>
        <taxon>Streptomycetaceae</taxon>
        <taxon>Streptomyces</taxon>
    </lineage>
</organism>
<dbReference type="InterPro" id="IPR015422">
    <property type="entry name" value="PyrdxlP-dep_Trfase_small"/>
</dbReference>
<evidence type="ECO:0000256" key="2">
    <source>
        <dbReference type="ARBA" id="ARBA00037999"/>
    </source>
</evidence>
<keyword evidence="5" id="KW-1185">Reference proteome</keyword>
<dbReference type="CDD" id="cd00616">
    <property type="entry name" value="AHBA_syn"/>
    <property type="match status" value="1"/>
</dbReference>
<dbReference type="EMBL" id="BAAARJ010000024">
    <property type="protein sequence ID" value="GAA2634818.1"/>
    <property type="molecule type" value="Genomic_DNA"/>
</dbReference>
<keyword evidence="1 3" id="KW-0663">Pyridoxal phosphate</keyword>
<comment type="caution">
    <text evidence="4">The sequence shown here is derived from an EMBL/GenBank/DDBJ whole genome shotgun (WGS) entry which is preliminary data.</text>
</comment>
<dbReference type="PANTHER" id="PTHR30244:SF9">
    <property type="entry name" value="PROTEIN RV3402C"/>
    <property type="match status" value="1"/>
</dbReference>
<accession>A0ABP6D6D2</accession>
<gene>
    <name evidence="4" type="ORF">GCM10009863_58950</name>
</gene>
<dbReference type="InterPro" id="IPR015424">
    <property type="entry name" value="PyrdxlP-dep_Trfase"/>
</dbReference>
<sequence length="381" mass="41135">MPRTPMFSEPLHVGRPNVGDRQRLLERINGALDRLWLSNNGPLVAELEERVTTLTGARHCVALSNATTGIQLAARACGIRQGQEVVVPAFTWIASPHALEWAGLVPVFCDVDEETATADPQSVEELIGPRTGGILGVHVYGRPCRVTELAKVADRHGLPLLFDAAHAFGSTYQQQPLGGFGSAEIFSFHATKYINSFEGGALVTNDDEVAAKVRAMRNLGLSPDRDIVSAGTNGRMSEISAAMGLVSMDIMDDLIEVNMRNELWYREGLAGLPGVTVRSQAPKERANHQYLVLEIDAAASGVHRDTVHETLYAHNVFSRRYFYPGCHQSEPYVHAPAVHAPVPLPHTEALSTRVLALPTGSAVGEAEIAGVCDLIRTTLAG</sequence>
<comment type="similarity">
    <text evidence="2 3">Belongs to the DegT/DnrJ/EryC1 family.</text>
</comment>
<evidence type="ECO:0000313" key="5">
    <source>
        <dbReference type="Proteomes" id="UP001501447"/>
    </source>
</evidence>
<dbReference type="RefSeq" id="WP_344570103.1">
    <property type="nucleotide sequence ID" value="NZ_BAAARJ010000024.1"/>
</dbReference>
<protein>
    <submittedName>
        <fullName evidence="4">Aminotransferase class I/II-fold pyridoxal phosphate-dependent enzyme</fullName>
    </submittedName>
</protein>
<dbReference type="Pfam" id="PF01041">
    <property type="entry name" value="DegT_DnrJ_EryC1"/>
    <property type="match status" value="1"/>
</dbReference>
<reference evidence="5" key="1">
    <citation type="journal article" date="2019" name="Int. J. Syst. Evol. Microbiol.">
        <title>The Global Catalogue of Microorganisms (GCM) 10K type strain sequencing project: providing services to taxonomists for standard genome sequencing and annotation.</title>
        <authorList>
            <consortium name="The Broad Institute Genomics Platform"/>
            <consortium name="The Broad Institute Genome Sequencing Center for Infectious Disease"/>
            <person name="Wu L."/>
            <person name="Ma J."/>
        </authorList>
    </citation>
    <scope>NUCLEOTIDE SEQUENCE [LARGE SCALE GENOMIC DNA]</scope>
    <source>
        <strain evidence="5">JCM 16373</strain>
    </source>
</reference>
<dbReference type="Gene3D" id="3.90.1150.10">
    <property type="entry name" value="Aspartate Aminotransferase, domain 1"/>
    <property type="match status" value="1"/>
</dbReference>
<evidence type="ECO:0000256" key="1">
    <source>
        <dbReference type="ARBA" id="ARBA00022898"/>
    </source>
</evidence>
<dbReference type="SUPFAM" id="SSF53383">
    <property type="entry name" value="PLP-dependent transferases"/>
    <property type="match status" value="1"/>
</dbReference>
<dbReference type="InterPro" id="IPR000653">
    <property type="entry name" value="DegT/StrS_aminotransferase"/>
</dbReference>
<evidence type="ECO:0000256" key="3">
    <source>
        <dbReference type="RuleBase" id="RU004508"/>
    </source>
</evidence>